<dbReference type="Proteomes" id="UP000323824">
    <property type="component" value="Chromosome"/>
</dbReference>
<accession>A0A5C1Q9U4</accession>
<evidence type="ECO:0000313" key="3">
    <source>
        <dbReference type="Proteomes" id="UP000323824"/>
    </source>
</evidence>
<dbReference type="SMART" id="SM00460">
    <property type="entry name" value="TGc"/>
    <property type="match status" value="1"/>
</dbReference>
<reference evidence="2 3" key="1">
    <citation type="submission" date="2019-02" db="EMBL/GenBank/DDBJ databases">
        <authorList>
            <person name="Fomenkov A."/>
            <person name="Dubinina G."/>
            <person name="Grabovich M."/>
            <person name="Vincze T."/>
            <person name="Roberts R.J."/>
        </authorList>
    </citation>
    <scope>NUCLEOTIDE SEQUENCE [LARGE SCALE GENOMIC DNA]</scope>
    <source>
        <strain evidence="2 3">P</strain>
    </source>
</reference>
<dbReference type="AlphaFoldDB" id="A0A5C1Q9U4"/>
<evidence type="ECO:0000313" key="2">
    <source>
        <dbReference type="EMBL" id="QEN03566.1"/>
    </source>
</evidence>
<proteinExistence type="predicted"/>
<dbReference type="OrthoDB" id="9787782at2"/>
<dbReference type="RefSeq" id="WP_149566824.1">
    <property type="nucleotide sequence ID" value="NZ_CP035807.1"/>
</dbReference>
<name>A0A5C1Q9U4_9SPIO</name>
<gene>
    <name evidence="2" type="ORF">EW093_02245</name>
</gene>
<dbReference type="Pfam" id="PF01841">
    <property type="entry name" value="Transglut_core"/>
    <property type="match status" value="1"/>
</dbReference>
<feature type="domain" description="Transglutaminase-like" evidence="1">
    <location>
        <begin position="174"/>
        <end position="238"/>
    </location>
</feature>
<dbReference type="EMBL" id="CP035807">
    <property type="protein sequence ID" value="QEN03566.1"/>
    <property type="molecule type" value="Genomic_DNA"/>
</dbReference>
<dbReference type="KEGG" id="sper:EW093_02245"/>
<sequence>MKIVKILVIILIVTFLIACNEKKDFIELEITEIYHINSSDNNDLLIIRVPKNYKYHQKVLSSKFSVKPDDIYMDGEDKLARIYIDNGIDEVIVTHHIKIYRYDYIVANQFENIKEKRPENLDDFLVYSGSDELLVIAEDLTGKSNKMTINNILRFISENMIYEIHDEELSGYDAYLRGEGDCTEFSDLFATLCMLNDIPTRTIMGYYFSNCNTNIPFAHEWSEVYLDNYGWIPIDATPKGNYISRFPEKMDNRYIYLGYNGYSSPYNYAYSEGLDVYYDVEINKLN</sequence>
<dbReference type="Gene3D" id="3.10.620.30">
    <property type="match status" value="1"/>
</dbReference>
<dbReference type="InterPro" id="IPR038765">
    <property type="entry name" value="Papain-like_cys_pep_sf"/>
</dbReference>
<protein>
    <recommendedName>
        <fullName evidence="1">Transglutaminase-like domain-containing protein</fullName>
    </recommendedName>
</protein>
<evidence type="ECO:0000259" key="1">
    <source>
        <dbReference type="SMART" id="SM00460"/>
    </source>
</evidence>
<dbReference type="PROSITE" id="PS51257">
    <property type="entry name" value="PROKAR_LIPOPROTEIN"/>
    <property type="match status" value="1"/>
</dbReference>
<dbReference type="InterPro" id="IPR002931">
    <property type="entry name" value="Transglutaminase-like"/>
</dbReference>
<dbReference type="SUPFAM" id="SSF54001">
    <property type="entry name" value="Cysteine proteinases"/>
    <property type="match status" value="1"/>
</dbReference>
<dbReference type="PANTHER" id="PTHR33490">
    <property type="entry name" value="BLR5614 PROTEIN-RELATED"/>
    <property type="match status" value="1"/>
</dbReference>
<keyword evidence="3" id="KW-1185">Reference proteome</keyword>
<dbReference type="PANTHER" id="PTHR33490:SF6">
    <property type="entry name" value="SLL1049 PROTEIN"/>
    <property type="match status" value="1"/>
</dbReference>
<reference evidence="2 3" key="2">
    <citation type="submission" date="2019-09" db="EMBL/GenBank/DDBJ databases">
        <title>Complete Genome Sequence and Methylome Analysis of free living Spirochaetas.</title>
        <authorList>
            <person name="Leshcheva N."/>
            <person name="Mikheeva N."/>
        </authorList>
    </citation>
    <scope>NUCLEOTIDE SEQUENCE [LARGE SCALE GENOMIC DNA]</scope>
    <source>
        <strain evidence="2 3">P</strain>
    </source>
</reference>
<organism evidence="2 3">
    <name type="scientific">Thiospirochaeta perfilievii</name>
    <dbReference type="NCBI Taxonomy" id="252967"/>
    <lineage>
        <taxon>Bacteria</taxon>
        <taxon>Pseudomonadati</taxon>
        <taxon>Spirochaetota</taxon>
        <taxon>Spirochaetia</taxon>
        <taxon>Spirochaetales</taxon>
        <taxon>Spirochaetaceae</taxon>
        <taxon>Thiospirochaeta</taxon>
    </lineage>
</organism>